<comment type="caution">
    <text evidence="8">The sequence shown here is derived from an EMBL/GenBank/DDBJ whole genome shotgun (WGS) entry which is preliminary data.</text>
</comment>
<dbReference type="Proteomes" id="UP000553034">
    <property type="component" value="Unassembled WGS sequence"/>
</dbReference>
<name>A0A840EMG6_9FLAO</name>
<proteinExistence type="inferred from homology"/>
<dbReference type="InterPro" id="IPR044068">
    <property type="entry name" value="CB"/>
</dbReference>
<dbReference type="InterPro" id="IPR010998">
    <property type="entry name" value="Integrase_recombinase_N"/>
</dbReference>
<dbReference type="PANTHER" id="PTHR30349">
    <property type="entry name" value="PHAGE INTEGRASE-RELATED"/>
    <property type="match status" value="1"/>
</dbReference>
<comment type="similarity">
    <text evidence="1">Belongs to the 'phage' integrase family.</text>
</comment>
<accession>A0A840EMG6</accession>
<dbReference type="Pfam" id="PF13495">
    <property type="entry name" value="Phage_int_SAM_4"/>
    <property type="match status" value="1"/>
</dbReference>
<reference evidence="8 9" key="1">
    <citation type="submission" date="2020-08" db="EMBL/GenBank/DDBJ databases">
        <title>Genomic Encyclopedia of Type Strains, Phase IV (KMG-IV): sequencing the most valuable type-strain genomes for metagenomic binning, comparative biology and taxonomic classification.</title>
        <authorList>
            <person name="Goeker M."/>
        </authorList>
    </citation>
    <scope>NUCLEOTIDE SEQUENCE [LARGE SCALE GENOMIC DNA]</scope>
    <source>
        <strain evidence="8 9">DSM 29568</strain>
    </source>
</reference>
<dbReference type="Pfam" id="PF00589">
    <property type="entry name" value="Phage_integrase"/>
    <property type="match status" value="1"/>
</dbReference>
<dbReference type="GO" id="GO:0015074">
    <property type="term" value="P:DNA integration"/>
    <property type="evidence" value="ECO:0007669"/>
    <property type="project" value="UniProtKB-KW"/>
</dbReference>
<dbReference type="InterPro" id="IPR050090">
    <property type="entry name" value="Tyrosine_recombinase_XerCD"/>
</dbReference>
<dbReference type="PANTHER" id="PTHR30349:SF64">
    <property type="entry name" value="PROPHAGE INTEGRASE INTD-RELATED"/>
    <property type="match status" value="1"/>
</dbReference>
<gene>
    <name evidence="8" type="ORF">GGR32_000452</name>
</gene>
<dbReference type="InterPro" id="IPR002104">
    <property type="entry name" value="Integrase_catalytic"/>
</dbReference>
<keyword evidence="9" id="KW-1185">Reference proteome</keyword>
<evidence type="ECO:0000313" key="9">
    <source>
        <dbReference type="Proteomes" id="UP000553034"/>
    </source>
</evidence>
<dbReference type="AlphaFoldDB" id="A0A840EMG6"/>
<dbReference type="SUPFAM" id="SSF56349">
    <property type="entry name" value="DNA breaking-rejoining enzymes"/>
    <property type="match status" value="1"/>
</dbReference>
<dbReference type="RefSeq" id="WP_183475899.1">
    <property type="nucleotide sequence ID" value="NZ_JACIFO010000001.1"/>
</dbReference>
<dbReference type="Gene3D" id="1.10.443.10">
    <property type="entry name" value="Intergrase catalytic core"/>
    <property type="match status" value="1"/>
</dbReference>
<feature type="domain" description="Core-binding (CB)" evidence="7">
    <location>
        <begin position="299"/>
        <end position="377"/>
    </location>
</feature>
<dbReference type="GO" id="GO:0003677">
    <property type="term" value="F:DNA binding"/>
    <property type="evidence" value="ECO:0007669"/>
    <property type="project" value="UniProtKB-UniRule"/>
</dbReference>
<feature type="domain" description="Tyr recombinase" evidence="6">
    <location>
        <begin position="396"/>
        <end position="569"/>
    </location>
</feature>
<protein>
    <submittedName>
        <fullName evidence="8">Site-specific recombinase XerD</fullName>
    </submittedName>
</protein>
<organism evidence="8 9">
    <name type="scientific">Mesonia hippocampi</name>
    <dbReference type="NCBI Taxonomy" id="1628250"/>
    <lineage>
        <taxon>Bacteria</taxon>
        <taxon>Pseudomonadati</taxon>
        <taxon>Bacteroidota</taxon>
        <taxon>Flavobacteriia</taxon>
        <taxon>Flavobacteriales</taxon>
        <taxon>Flavobacteriaceae</taxon>
        <taxon>Mesonia</taxon>
    </lineage>
</organism>
<dbReference type="InterPro" id="IPR013762">
    <property type="entry name" value="Integrase-like_cat_sf"/>
</dbReference>
<evidence type="ECO:0000259" key="7">
    <source>
        <dbReference type="PROSITE" id="PS51900"/>
    </source>
</evidence>
<keyword evidence="3 5" id="KW-0238">DNA-binding</keyword>
<dbReference type="InterPro" id="IPR004107">
    <property type="entry name" value="Integrase_SAM-like_N"/>
</dbReference>
<evidence type="ECO:0000313" key="8">
    <source>
        <dbReference type="EMBL" id="MBB4118180.1"/>
    </source>
</evidence>
<dbReference type="PROSITE" id="PS51898">
    <property type="entry name" value="TYR_RECOMBINASE"/>
    <property type="match status" value="1"/>
</dbReference>
<evidence type="ECO:0000256" key="1">
    <source>
        <dbReference type="ARBA" id="ARBA00008857"/>
    </source>
</evidence>
<keyword evidence="2" id="KW-0229">DNA integration</keyword>
<dbReference type="GO" id="GO:0006310">
    <property type="term" value="P:DNA recombination"/>
    <property type="evidence" value="ECO:0007669"/>
    <property type="project" value="UniProtKB-KW"/>
</dbReference>
<sequence length="582" mass="68081">MISIRKIWHRGTLKIGIYFPYTNYNSAIKENLSHIDAQFSKTKNCWYIPYTKQAYKKFKHCFANYKIETVTTTNKTTAKKRDHLPISTSNKEATAMQPKEKKTLDSAHKSVQKIDPRLKLKVLPTVGKYWVLQCHYVEKYINRLKKVKGVYWNNHHKVYMVYRHPKVKQNVETIFGTLLFDTNFYKKEKQSNNLKINILPYEADTRYMLLKFSNNYQLIECLKRLSHSTYSKTKKAYLLPATPEMYKALFLHTETLGVKITTTLPEQYIKKSNFITIKSRKITRVKQRVLDIAPSHTKNQVEDLVNMLLAMNYSSSTLKSYTNAFINFLKFYHYKNPEDITKKDVINYLAEYTRLGQTSASGHMLVNALKFYYKNVKEWDDDLSFMKLPRPKKEKKLPVVLSQNECQRIFKAVNQPKHKLVLLLAYGAGLRVSEVCELQWQHIDKEKHQILIKSGKGKKDRLVMLPYAVIEYMDIYRSLYNTKKYVFEGRIKGEPYSTASAGSIMRKAVKKAGLDKKVGIHALRHSFATHLLENGIDIRFIQKFLGHTSIKTTTIYTHVSNNTYSKILSPLDQINQKRKPKD</sequence>
<dbReference type="PROSITE" id="PS51900">
    <property type="entry name" value="CB"/>
    <property type="match status" value="1"/>
</dbReference>
<evidence type="ECO:0000256" key="5">
    <source>
        <dbReference type="PROSITE-ProRule" id="PRU01248"/>
    </source>
</evidence>
<dbReference type="EMBL" id="JACIFO010000001">
    <property type="protein sequence ID" value="MBB4118180.1"/>
    <property type="molecule type" value="Genomic_DNA"/>
</dbReference>
<evidence type="ECO:0000259" key="6">
    <source>
        <dbReference type="PROSITE" id="PS51898"/>
    </source>
</evidence>
<evidence type="ECO:0000256" key="3">
    <source>
        <dbReference type="ARBA" id="ARBA00023125"/>
    </source>
</evidence>
<keyword evidence="4" id="KW-0233">DNA recombination</keyword>
<dbReference type="Gene3D" id="1.10.150.130">
    <property type="match status" value="1"/>
</dbReference>
<evidence type="ECO:0000256" key="4">
    <source>
        <dbReference type="ARBA" id="ARBA00023172"/>
    </source>
</evidence>
<evidence type="ECO:0000256" key="2">
    <source>
        <dbReference type="ARBA" id="ARBA00022908"/>
    </source>
</evidence>
<dbReference type="InterPro" id="IPR011010">
    <property type="entry name" value="DNA_brk_join_enz"/>
</dbReference>